<feature type="domain" description="PpiC" evidence="2">
    <location>
        <begin position="134"/>
        <end position="229"/>
    </location>
</feature>
<name>A0A1I6MR90_9BACT</name>
<accession>A0A1I6MR90</accession>
<evidence type="ECO:0000259" key="2">
    <source>
        <dbReference type="PROSITE" id="PS50198"/>
    </source>
</evidence>
<dbReference type="AlphaFoldDB" id="A0A1I6MR90"/>
<dbReference type="Gene3D" id="3.10.50.40">
    <property type="match status" value="1"/>
</dbReference>
<keyword evidence="4" id="KW-1185">Reference proteome</keyword>
<dbReference type="RefSeq" id="WP_089840756.1">
    <property type="nucleotide sequence ID" value="NZ_FOZL01000001.1"/>
</dbReference>
<dbReference type="InterPro" id="IPR046357">
    <property type="entry name" value="PPIase_dom_sf"/>
</dbReference>
<evidence type="ECO:0000313" key="3">
    <source>
        <dbReference type="EMBL" id="SFS18048.1"/>
    </source>
</evidence>
<keyword evidence="1" id="KW-0697">Rotamase</keyword>
<proteinExistence type="predicted"/>
<dbReference type="PANTHER" id="PTHR47245:SF2">
    <property type="entry name" value="PEPTIDYL-PROLYL CIS-TRANS ISOMERASE HP_0175-RELATED"/>
    <property type="match status" value="1"/>
</dbReference>
<dbReference type="Proteomes" id="UP000199024">
    <property type="component" value="Unassembled WGS sequence"/>
</dbReference>
<dbReference type="EMBL" id="FOZL01000001">
    <property type="protein sequence ID" value="SFS18048.1"/>
    <property type="molecule type" value="Genomic_DNA"/>
</dbReference>
<dbReference type="PANTHER" id="PTHR47245">
    <property type="entry name" value="PEPTIDYLPROLYL ISOMERASE"/>
    <property type="match status" value="1"/>
</dbReference>
<organism evidence="3 4">
    <name type="scientific">Granulicella pectinivorans</name>
    <dbReference type="NCBI Taxonomy" id="474950"/>
    <lineage>
        <taxon>Bacteria</taxon>
        <taxon>Pseudomonadati</taxon>
        <taxon>Acidobacteriota</taxon>
        <taxon>Terriglobia</taxon>
        <taxon>Terriglobales</taxon>
        <taxon>Acidobacteriaceae</taxon>
        <taxon>Granulicella</taxon>
    </lineage>
</organism>
<sequence>MPITINGERIEDALFLEEFRHLGGQSIDPTQPGAEHELDRLRHLAERRVLRNVLLRQRAIAAGFTVTPEEVLNERSRQWGTSSASVCTQVMASSIAGHLLIEKYCHWLTRHELRPSRAEVERFYREHREQFRIPEQIEAAHIVCNIERPADEPIARDRIQQAEEQLNRGVAFPKVAERFSDCGGKATLGWIERGTMVEAFDEVVFALKPGQRSPIFQTVFGLHIATVLRRKSAGYESLEELRLNIARHILEERKNRTIAAATEEAYRAATIEGTL</sequence>
<reference evidence="3 4" key="1">
    <citation type="submission" date="2016-10" db="EMBL/GenBank/DDBJ databases">
        <authorList>
            <person name="de Groot N.N."/>
        </authorList>
    </citation>
    <scope>NUCLEOTIDE SEQUENCE [LARGE SCALE GENOMIC DNA]</scope>
    <source>
        <strain evidence="3 4">DSM 21001</strain>
    </source>
</reference>
<keyword evidence="1" id="KW-0413">Isomerase</keyword>
<dbReference type="Pfam" id="PF00639">
    <property type="entry name" value="Rotamase"/>
    <property type="match status" value="1"/>
</dbReference>
<evidence type="ECO:0000313" key="4">
    <source>
        <dbReference type="Proteomes" id="UP000199024"/>
    </source>
</evidence>
<dbReference type="SUPFAM" id="SSF54534">
    <property type="entry name" value="FKBP-like"/>
    <property type="match status" value="1"/>
</dbReference>
<gene>
    <name evidence="3" type="ORF">SAMN05421771_3325</name>
</gene>
<dbReference type="PROSITE" id="PS50198">
    <property type="entry name" value="PPIC_PPIASE_2"/>
    <property type="match status" value="1"/>
</dbReference>
<evidence type="ECO:0000256" key="1">
    <source>
        <dbReference type="PROSITE-ProRule" id="PRU00278"/>
    </source>
</evidence>
<dbReference type="SUPFAM" id="SSF109998">
    <property type="entry name" value="Triger factor/SurA peptide-binding domain-like"/>
    <property type="match status" value="1"/>
</dbReference>
<dbReference type="GO" id="GO:0003755">
    <property type="term" value="F:peptidyl-prolyl cis-trans isomerase activity"/>
    <property type="evidence" value="ECO:0007669"/>
    <property type="project" value="UniProtKB-KW"/>
</dbReference>
<dbReference type="STRING" id="474950.SAMN05421771_3325"/>
<dbReference type="OrthoDB" id="14196at2"/>
<protein>
    <submittedName>
        <fullName evidence="3">PPIC-type PPIASE domain-containing protein</fullName>
    </submittedName>
</protein>
<dbReference type="InterPro" id="IPR027304">
    <property type="entry name" value="Trigger_fact/SurA_dom_sf"/>
</dbReference>
<dbReference type="InterPro" id="IPR050245">
    <property type="entry name" value="PrsA_foldase"/>
</dbReference>
<dbReference type="InterPro" id="IPR000297">
    <property type="entry name" value="PPIase_PpiC"/>
</dbReference>